<dbReference type="AlphaFoldDB" id="A0A1Y0LQ00"/>
<keyword evidence="10" id="KW-1185">Reference proteome</keyword>
<dbReference type="Pfam" id="PF13640">
    <property type="entry name" value="2OG-FeII_Oxy_3"/>
    <property type="match status" value="1"/>
</dbReference>
<protein>
    <recommendedName>
        <fullName evidence="7">Fe2OG dioxygenase domain-containing protein</fullName>
    </recommendedName>
</protein>
<accession>A0A1Y0LQ00</accession>
<dbReference type="InterPro" id="IPR051559">
    <property type="entry name" value="HIF_prolyl_hydroxylases"/>
</dbReference>
<sequence length="200" mass="23070">MLDSDALVQQLCEQGWFYQQNVLDATLVSQLADLCHSRTFLQAGIGQGVKNIINESIRSDSISWIEKDEQMPAIRGYLGLVETLRQLLNREFYLGLNDFEGHFSRYPPGAYYKPHYDCFANDKRRAVTLIVYINQNWHPLDGGQLCLHLPEGERLIEPVAGSVICFLSEQILHEVKPAHKERMALTGWYIRNNGQDYYYN</sequence>
<reference evidence="10 11" key="1">
    <citation type="submission" date="2016-05" db="EMBL/GenBank/DDBJ databases">
        <title>Complete genome sequence of two 2,5-diketo-D-glunonic acid producing strain Tatumella citrea.</title>
        <authorList>
            <person name="Duan C."/>
            <person name="Yang J."/>
            <person name="Yang S."/>
        </authorList>
    </citation>
    <scope>NUCLEOTIDE SEQUENCE [LARGE SCALE GENOMIC DNA]</scope>
    <source>
        <strain evidence="9 10">ATCC 39140</strain>
        <strain evidence="8 11">DSM 13699</strain>
    </source>
</reference>
<dbReference type="GO" id="GO:0071456">
    <property type="term" value="P:cellular response to hypoxia"/>
    <property type="evidence" value="ECO:0007669"/>
    <property type="project" value="TreeGrafter"/>
</dbReference>
<dbReference type="RefSeq" id="WP_157665895.1">
    <property type="nucleotide sequence ID" value="NZ_CP015579.1"/>
</dbReference>
<dbReference type="InterPro" id="IPR044862">
    <property type="entry name" value="Pro_4_hyd_alph_FE2OG_OXY"/>
</dbReference>
<evidence type="ECO:0000256" key="5">
    <source>
        <dbReference type="ARBA" id="ARBA00023002"/>
    </source>
</evidence>
<dbReference type="GO" id="GO:0031543">
    <property type="term" value="F:peptidyl-proline dioxygenase activity"/>
    <property type="evidence" value="ECO:0007669"/>
    <property type="project" value="TreeGrafter"/>
</dbReference>
<feature type="domain" description="Fe2OG dioxygenase" evidence="7">
    <location>
        <begin position="95"/>
        <end position="191"/>
    </location>
</feature>
<proteinExistence type="predicted"/>
<keyword evidence="2" id="KW-0479">Metal-binding</keyword>
<evidence type="ECO:0000313" key="9">
    <source>
        <dbReference type="EMBL" id="ARV00124.1"/>
    </source>
</evidence>
<keyword evidence="6" id="KW-0408">Iron</keyword>
<evidence type="ECO:0000256" key="1">
    <source>
        <dbReference type="ARBA" id="ARBA00001961"/>
    </source>
</evidence>
<evidence type="ECO:0000313" key="11">
    <source>
        <dbReference type="Proteomes" id="UP000195814"/>
    </source>
</evidence>
<dbReference type="InterPro" id="IPR005123">
    <property type="entry name" value="Oxoglu/Fe-dep_dioxygenase_dom"/>
</dbReference>
<dbReference type="InterPro" id="IPR006620">
    <property type="entry name" value="Pro_4_hyd_alph"/>
</dbReference>
<dbReference type="KEGG" id="tci:A7K98_07310"/>
<evidence type="ECO:0000256" key="3">
    <source>
        <dbReference type="ARBA" id="ARBA00022896"/>
    </source>
</evidence>
<dbReference type="Proteomes" id="UP000195729">
    <property type="component" value="Chromosome"/>
</dbReference>
<dbReference type="PANTHER" id="PTHR12907:SF26">
    <property type="entry name" value="HIF PROLYL HYDROXYLASE, ISOFORM C"/>
    <property type="match status" value="1"/>
</dbReference>
<dbReference type="GO" id="GO:0031418">
    <property type="term" value="F:L-ascorbic acid binding"/>
    <property type="evidence" value="ECO:0007669"/>
    <property type="project" value="UniProtKB-KW"/>
</dbReference>
<comment type="cofactor">
    <cofactor evidence="1">
        <name>L-ascorbate</name>
        <dbReference type="ChEBI" id="CHEBI:38290"/>
    </cofactor>
</comment>
<keyword evidence="3" id="KW-0847">Vitamin C</keyword>
<dbReference type="Gene3D" id="2.60.120.620">
    <property type="entry name" value="q2cbj1_9rhob like domain"/>
    <property type="match status" value="1"/>
</dbReference>
<dbReference type="Proteomes" id="UP000195814">
    <property type="component" value="Chromosome"/>
</dbReference>
<keyword evidence="4" id="KW-0223">Dioxygenase</keyword>
<dbReference type="EMBL" id="CP015579">
    <property type="protein sequence ID" value="ARU96086.1"/>
    <property type="molecule type" value="Genomic_DNA"/>
</dbReference>
<organism evidence="8 11">
    <name type="scientific">Tatumella citrea</name>
    <name type="common">Pantoea citrea</name>
    <dbReference type="NCBI Taxonomy" id="53336"/>
    <lineage>
        <taxon>Bacteria</taxon>
        <taxon>Pseudomonadati</taxon>
        <taxon>Pseudomonadota</taxon>
        <taxon>Gammaproteobacteria</taxon>
        <taxon>Enterobacterales</taxon>
        <taxon>Erwiniaceae</taxon>
        <taxon>Tatumella</taxon>
    </lineage>
</organism>
<keyword evidence="5" id="KW-0560">Oxidoreductase</keyword>
<gene>
    <name evidence="8" type="ORF">A7K98_07310</name>
    <name evidence="9" type="ORF">A7K99_07310</name>
</gene>
<evidence type="ECO:0000256" key="4">
    <source>
        <dbReference type="ARBA" id="ARBA00022964"/>
    </source>
</evidence>
<evidence type="ECO:0000256" key="2">
    <source>
        <dbReference type="ARBA" id="ARBA00022723"/>
    </source>
</evidence>
<evidence type="ECO:0000313" key="10">
    <source>
        <dbReference type="Proteomes" id="UP000195729"/>
    </source>
</evidence>
<evidence type="ECO:0000313" key="8">
    <source>
        <dbReference type="EMBL" id="ARU96086.1"/>
    </source>
</evidence>
<evidence type="ECO:0000256" key="6">
    <source>
        <dbReference type="ARBA" id="ARBA00023004"/>
    </source>
</evidence>
<evidence type="ECO:0000259" key="7">
    <source>
        <dbReference type="PROSITE" id="PS51471"/>
    </source>
</evidence>
<dbReference type="EMBL" id="CP015581">
    <property type="protein sequence ID" value="ARV00124.1"/>
    <property type="molecule type" value="Genomic_DNA"/>
</dbReference>
<dbReference type="SMART" id="SM00702">
    <property type="entry name" value="P4Hc"/>
    <property type="match status" value="1"/>
</dbReference>
<dbReference type="PANTHER" id="PTHR12907">
    <property type="entry name" value="EGL NINE HOMOLOG-RELATED"/>
    <property type="match status" value="1"/>
</dbReference>
<name>A0A1Y0LQ00_TATCI</name>
<dbReference type="OrthoDB" id="9783171at2"/>
<dbReference type="GO" id="GO:0008198">
    <property type="term" value="F:ferrous iron binding"/>
    <property type="evidence" value="ECO:0007669"/>
    <property type="project" value="TreeGrafter"/>
</dbReference>
<dbReference type="PROSITE" id="PS51471">
    <property type="entry name" value="FE2OG_OXY"/>
    <property type="match status" value="1"/>
</dbReference>